<keyword evidence="1" id="KW-0732">Signal</keyword>
<dbReference type="EMBL" id="JBDZYD010000018">
    <property type="protein sequence ID" value="MEQ0565184.1"/>
    <property type="molecule type" value="Genomic_DNA"/>
</dbReference>
<sequence length="723" mass="76483">MSKRTRRRARFAAPTATLLLTALVAAQGTATADTAPRSVAAAGITATVNADGSYQIRTQQPVAWTFSGTVGRAVTGQSTTTGTDAIGAYQEVVFTYTDTVRRSGSIRVYQNTPVVLFGSTNLAQVANTATAGATFPALASPSLAYRESFQDASWSPYQFGGTPAHDSPLLTFDAQNHGYLLSPADNFPVANMARSSTNTVSNGIVSSVGTLPAGFTHRTMLVVGNGVNSTFGTWGSALLALGGKRPVPNDANVTLNKLGYWTDNGATYYYKYDTSRGYAGTLDAVVKDFAARGTPVGYLQLDSWWYPKGSSNSWQGTGSDRGGEYTYRAAPALFPNGLAAFKQQVGVPLVTHARWIDPASPYRQQYSMSGDVIKDPAFWNSTMDYLANSGVVTYEQDWLSEKAQPRYNLTDPDGFLGNMARSAAAKNVTMQYCMALPWNNLQSTQYPALQTTRVSFDRFERSRWDTFLFGSRLASALGIWPWADVFMSTETNNLLLSTLSAGMVGVGDALGKQSVSNLLKSVRGDGVIVKPDTSLVPLDSVYPAIAQNSSAPMVAGTYSDHNGLRDGYVFAYARNNGTQSVSFTPASVGVAGAAYVYNYFTGAGRVVPAGGSFTDTVNSNGSYYVVAPVGQSGIAFLGDTGKFASLGSKRISQLSDNGSVHATVAFAASEQTVTLRGYAPAAPKVTATDGTAGAVRYDAGTHLFSVDVTPGASRNAVVTIAAS</sequence>
<feature type="signal peptide" evidence="1">
    <location>
        <begin position="1"/>
        <end position="32"/>
    </location>
</feature>
<evidence type="ECO:0000256" key="1">
    <source>
        <dbReference type="SAM" id="SignalP"/>
    </source>
</evidence>
<comment type="caution">
    <text evidence="2">The sequence shown here is derived from an EMBL/GenBank/DDBJ whole genome shotgun (WGS) entry which is preliminary data.</text>
</comment>
<dbReference type="Proteomes" id="UP001440984">
    <property type="component" value="Unassembled WGS sequence"/>
</dbReference>
<reference evidence="2 3" key="1">
    <citation type="submission" date="2024-05" db="EMBL/GenBank/DDBJ databases">
        <authorList>
            <person name="Zhao H."/>
            <person name="Xu Y."/>
            <person name="Lin S."/>
            <person name="Spain J.C."/>
            <person name="Zhou N.-Y."/>
        </authorList>
    </citation>
    <scope>NUCLEOTIDE SEQUENCE [LARGE SCALE GENOMIC DNA]</scope>
    <source>
        <strain evidence="2 3">NEAU-NG30</strain>
    </source>
</reference>
<gene>
    <name evidence="2" type="ORF">ABJI51_39425</name>
</gene>
<evidence type="ECO:0000313" key="2">
    <source>
        <dbReference type="EMBL" id="MEQ0565184.1"/>
    </source>
</evidence>
<keyword evidence="3" id="KW-1185">Reference proteome</keyword>
<proteinExistence type="predicted"/>
<dbReference type="RefSeq" id="WP_348956265.1">
    <property type="nucleotide sequence ID" value="NZ_JBDZYD010000018.1"/>
</dbReference>
<evidence type="ECO:0000313" key="3">
    <source>
        <dbReference type="Proteomes" id="UP001440984"/>
    </source>
</evidence>
<organism evidence="2 3">
    <name type="scientific">Amycolatopsis melonis</name>
    <dbReference type="NCBI Taxonomy" id="3156488"/>
    <lineage>
        <taxon>Bacteria</taxon>
        <taxon>Bacillati</taxon>
        <taxon>Actinomycetota</taxon>
        <taxon>Actinomycetes</taxon>
        <taxon>Pseudonocardiales</taxon>
        <taxon>Pseudonocardiaceae</taxon>
        <taxon>Amycolatopsis</taxon>
    </lineage>
</organism>
<feature type="chain" id="PRO_5047457631" evidence="1">
    <location>
        <begin position="33"/>
        <end position="723"/>
    </location>
</feature>
<accession>A0ABV0LSC5</accession>
<name>A0ABV0LSC5_9PSEU</name>
<protein>
    <submittedName>
        <fullName evidence="2">Uncharacterized protein</fullName>
    </submittedName>
</protein>